<gene>
    <name evidence="2" type="ORF">MNBD_GAMMA09-3866</name>
</gene>
<sequence length="80" mass="8632">MNSPINNASDLGKLIHFARKQAGLTQHTAAGLCNVSVPFFNAIENGKATAQIDKVLHVCRQLGIRLEAITAEPNQPEQPL</sequence>
<name>A0A3B0X0A9_9ZZZZ</name>
<evidence type="ECO:0000313" key="2">
    <source>
        <dbReference type="EMBL" id="VAW61678.1"/>
    </source>
</evidence>
<organism evidence="2">
    <name type="scientific">hydrothermal vent metagenome</name>
    <dbReference type="NCBI Taxonomy" id="652676"/>
    <lineage>
        <taxon>unclassified sequences</taxon>
        <taxon>metagenomes</taxon>
        <taxon>ecological metagenomes</taxon>
    </lineage>
</organism>
<dbReference type="EMBL" id="UOFI01000014">
    <property type="protein sequence ID" value="VAW61678.1"/>
    <property type="molecule type" value="Genomic_DNA"/>
</dbReference>
<evidence type="ECO:0000259" key="1">
    <source>
        <dbReference type="PROSITE" id="PS50943"/>
    </source>
</evidence>
<proteinExistence type="predicted"/>
<dbReference type="InterPro" id="IPR010982">
    <property type="entry name" value="Lambda_DNA-bd_dom_sf"/>
</dbReference>
<feature type="domain" description="HTH cro/C1-type" evidence="1">
    <location>
        <begin position="15"/>
        <end position="69"/>
    </location>
</feature>
<dbReference type="SUPFAM" id="SSF47413">
    <property type="entry name" value="lambda repressor-like DNA-binding domains"/>
    <property type="match status" value="1"/>
</dbReference>
<reference evidence="2" key="1">
    <citation type="submission" date="2018-06" db="EMBL/GenBank/DDBJ databases">
        <authorList>
            <person name="Zhirakovskaya E."/>
        </authorList>
    </citation>
    <scope>NUCLEOTIDE SEQUENCE</scope>
</reference>
<dbReference type="Gene3D" id="1.10.260.40">
    <property type="entry name" value="lambda repressor-like DNA-binding domains"/>
    <property type="match status" value="1"/>
</dbReference>
<dbReference type="CDD" id="cd00093">
    <property type="entry name" value="HTH_XRE"/>
    <property type="match status" value="1"/>
</dbReference>
<accession>A0A3B0X0A9</accession>
<dbReference type="PROSITE" id="PS50943">
    <property type="entry name" value="HTH_CROC1"/>
    <property type="match status" value="1"/>
</dbReference>
<protein>
    <recommendedName>
        <fullName evidence="1">HTH cro/C1-type domain-containing protein</fullName>
    </recommendedName>
</protein>
<dbReference type="GO" id="GO:0003677">
    <property type="term" value="F:DNA binding"/>
    <property type="evidence" value="ECO:0007669"/>
    <property type="project" value="InterPro"/>
</dbReference>
<dbReference type="Pfam" id="PF13560">
    <property type="entry name" value="HTH_31"/>
    <property type="match status" value="1"/>
</dbReference>
<dbReference type="SMART" id="SM00530">
    <property type="entry name" value="HTH_XRE"/>
    <property type="match status" value="1"/>
</dbReference>
<dbReference type="InterPro" id="IPR001387">
    <property type="entry name" value="Cro/C1-type_HTH"/>
</dbReference>
<dbReference type="AlphaFoldDB" id="A0A3B0X0A9"/>